<organism evidence="1 2">
    <name type="scientific">Streptomyces caniscabiei</name>
    <dbReference type="NCBI Taxonomy" id="2746961"/>
    <lineage>
        <taxon>Bacteria</taxon>
        <taxon>Bacillati</taxon>
        <taxon>Actinomycetota</taxon>
        <taxon>Actinomycetes</taxon>
        <taxon>Kitasatosporales</taxon>
        <taxon>Streptomycetaceae</taxon>
        <taxon>Streptomyces</taxon>
    </lineage>
</organism>
<protein>
    <submittedName>
        <fullName evidence="1">Uncharacterized protein</fullName>
    </submittedName>
</protein>
<dbReference type="RefSeq" id="WP_192365923.1">
    <property type="nucleotide sequence ID" value="NZ_CP119182.1"/>
</dbReference>
<proteinExistence type="predicted"/>
<dbReference type="Proteomes" id="UP000661025">
    <property type="component" value="Unassembled WGS sequence"/>
</dbReference>
<dbReference type="GeneID" id="79927885"/>
<comment type="caution">
    <text evidence="1">The sequence shown here is derived from an EMBL/GenBank/DDBJ whole genome shotgun (WGS) entry which is preliminary data.</text>
</comment>
<accession>A0A927LDR8</accession>
<name>A0A927LDR8_9ACTN</name>
<dbReference type="AlphaFoldDB" id="A0A927LDR8"/>
<gene>
    <name evidence="1" type="ORF">IHE70_43315</name>
</gene>
<dbReference type="EMBL" id="JACYXT010000033">
    <property type="protein sequence ID" value="MBD9729889.1"/>
    <property type="molecule type" value="Genomic_DNA"/>
</dbReference>
<evidence type="ECO:0000313" key="2">
    <source>
        <dbReference type="Proteomes" id="UP000661025"/>
    </source>
</evidence>
<evidence type="ECO:0000313" key="1">
    <source>
        <dbReference type="EMBL" id="MBD9729889.1"/>
    </source>
</evidence>
<reference evidence="1" key="1">
    <citation type="submission" date="2020-09" db="EMBL/GenBank/DDBJ databases">
        <title>Streptomyces canutascabiei sp. nov., which causes potato common scab and is distributed across the world.</title>
        <authorList>
            <person name="Nguyen H.P."/>
            <person name="Weisberg A.J."/>
            <person name="Chang J.H."/>
            <person name="Clarke C.R."/>
        </authorList>
    </citation>
    <scope>NUCLEOTIDE SEQUENCE</scope>
    <source>
        <strain evidence="1">ID-01-6.2a</strain>
    </source>
</reference>
<sequence length="57" mass="6119">MVEALASAVFKEAVTDAADRLRGKGNVFQRLDDMADLFAAAGYESLRTVWNQPSGSA</sequence>